<gene>
    <name evidence="2" type="ORF">SAMN05216464_102684</name>
</gene>
<dbReference type="GO" id="GO:0016301">
    <property type="term" value="F:kinase activity"/>
    <property type="evidence" value="ECO:0007669"/>
    <property type="project" value="UniProtKB-KW"/>
</dbReference>
<dbReference type="EMBL" id="FNAI01000002">
    <property type="protein sequence ID" value="SDD82237.1"/>
    <property type="molecule type" value="Genomic_DNA"/>
</dbReference>
<evidence type="ECO:0000313" key="2">
    <source>
        <dbReference type="EMBL" id="SDD82237.1"/>
    </source>
</evidence>
<dbReference type="SUPFAM" id="SSF51206">
    <property type="entry name" value="cAMP-binding domain-like"/>
    <property type="match status" value="1"/>
</dbReference>
<reference evidence="2 3" key="1">
    <citation type="submission" date="2016-10" db="EMBL/GenBank/DDBJ databases">
        <authorList>
            <person name="de Groot N.N."/>
        </authorList>
    </citation>
    <scope>NUCLEOTIDE SEQUENCE [LARGE SCALE GENOMIC DNA]</scope>
    <source>
        <strain evidence="2 3">47C3B</strain>
    </source>
</reference>
<protein>
    <submittedName>
        <fullName evidence="2">cAMP-binding domain of CRP or a regulatory subunit of cAMP-dependent protein kinases</fullName>
    </submittedName>
</protein>
<dbReference type="Proteomes" id="UP000199072">
    <property type="component" value="Unassembled WGS sequence"/>
</dbReference>
<evidence type="ECO:0000259" key="1">
    <source>
        <dbReference type="Pfam" id="PF00027"/>
    </source>
</evidence>
<dbReference type="STRING" id="1391627.SAMN05216464_102684"/>
<keyword evidence="3" id="KW-1185">Reference proteome</keyword>
<proteinExistence type="predicted"/>
<evidence type="ECO:0000313" key="3">
    <source>
        <dbReference type="Proteomes" id="UP000199072"/>
    </source>
</evidence>
<sequence length="195" mass="22822">MQTFTMPLPLTDHIKKFVDLSAADVDVINAAVSVKTLKKKTFLLEPDHVCKELYFVSKGCLRLYFINKKLNEQITQFAIENWWITDHDSLESGKPSKYAIQAVENSEVISITKTKLEELFIAVPQLERYFRIVQLRAFTAAQKRIEFIYSMTEEERYWHFSSLFPGFLQRVPQYMLASYLGFTPQFMSKIRAKKT</sequence>
<organism evidence="2 3">
    <name type="scientific">Mucilaginibacter pineti</name>
    <dbReference type="NCBI Taxonomy" id="1391627"/>
    <lineage>
        <taxon>Bacteria</taxon>
        <taxon>Pseudomonadati</taxon>
        <taxon>Bacteroidota</taxon>
        <taxon>Sphingobacteriia</taxon>
        <taxon>Sphingobacteriales</taxon>
        <taxon>Sphingobacteriaceae</taxon>
        <taxon>Mucilaginibacter</taxon>
    </lineage>
</organism>
<dbReference type="Pfam" id="PF00027">
    <property type="entry name" value="cNMP_binding"/>
    <property type="match status" value="1"/>
</dbReference>
<dbReference type="InterPro" id="IPR014710">
    <property type="entry name" value="RmlC-like_jellyroll"/>
</dbReference>
<dbReference type="AlphaFoldDB" id="A0A1G6XXS3"/>
<name>A0A1G6XXS3_9SPHI</name>
<dbReference type="InterPro" id="IPR000595">
    <property type="entry name" value="cNMP-bd_dom"/>
</dbReference>
<dbReference type="Gene3D" id="2.60.120.10">
    <property type="entry name" value="Jelly Rolls"/>
    <property type="match status" value="1"/>
</dbReference>
<keyword evidence="2" id="KW-0418">Kinase</keyword>
<keyword evidence="2" id="KW-0808">Transferase</keyword>
<dbReference type="RefSeq" id="WP_240315171.1">
    <property type="nucleotide sequence ID" value="NZ_FNAI01000002.1"/>
</dbReference>
<dbReference type="CDD" id="cd00038">
    <property type="entry name" value="CAP_ED"/>
    <property type="match status" value="1"/>
</dbReference>
<accession>A0A1G6XXS3</accession>
<dbReference type="InterPro" id="IPR018490">
    <property type="entry name" value="cNMP-bd_dom_sf"/>
</dbReference>
<feature type="domain" description="Cyclic nucleotide-binding" evidence="1">
    <location>
        <begin position="35"/>
        <end position="120"/>
    </location>
</feature>